<organism evidence="6 7">
    <name type="scientific">Marinobacter excellens LAMA 842</name>
    <dbReference type="NCBI Taxonomy" id="1306954"/>
    <lineage>
        <taxon>Bacteria</taxon>
        <taxon>Pseudomonadati</taxon>
        <taxon>Pseudomonadota</taxon>
        <taxon>Gammaproteobacteria</taxon>
        <taxon>Pseudomonadales</taxon>
        <taxon>Marinobacteraceae</taxon>
        <taxon>Marinobacter</taxon>
    </lineage>
</organism>
<feature type="domain" description="CusB-like beta-barrel" evidence="5">
    <location>
        <begin position="211"/>
        <end position="277"/>
    </location>
</feature>
<keyword evidence="7" id="KW-1185">Reference proteome</keyword>
<keyword evidence="2 3" id="KW-0175">Coiled coil</keyword>
<dbReference type="EMBL" id="LOCO01000006">
    <property type="protein sequence ID" value="KXO10428.1"/>
    <property type="molecule type" value="Genomic_DNA"/>
</dbReference>
<dbReference type="PANTHER" id="PTHR30469:SF29">
    <property type="entry name" value="BLR2860 PROTEIN"/>
    <property type="match status" value="1"/>
</dbReference>
<dbReference type="InterPro" id="IPR006143">
    <property type="entry name" value="RND_pump_MFP"/>
</dbReference>
<dbReference type="PATRIC" id="fig|1306954.6.peg.3493"/>
<feature type="domain" description="Multidrug resistance protein MdtA-like barrel-sandwich hybrid" evidence="4">
    <location>
        <begin position="73"/>
        <end position="196"/>
    </location>
</feature>
<comment type="similarity">
    <text evidence="1">Belongs to the membrane fusion protein (MFP) (TC 8.A.1) family.</text>
</comment>
<dbReference type="Gene3D" id="2.40.30.170">
    <property type="match status" value="1"/>
</dbReference>
<dbReference type="InterPro" id="IPR058792">
    <property type="entry name" value="Beta-barrel_RND_2"/>
</dbReference>
<gene>
    <name evidence="6" type="ORF">J122_1503</name>
</gene>
<dbReference type="GO" id="GO:1990281">
    <property type="term" value="C:efflux pump complex"/>
    <property type="evidence" value="ECO:0007669"/>
    <property type="project" value="TreeGrafter"/>
</dbReference>
<dbReference type="RefSeq" id="WP_061331666.1">
    <property type="nucleotide sequence ID" value="NZ_LOCO01000006.1"/>
</dbReference>
<accession>A0A137SDE2</accession>
<dbReference type="GO" id="GO:0015562">
    <property type="term" value="F:efflux transmembrane transporter activity"/>
    <property type="evidence" value="ECO:0007669"/>
    <property type="project" value="TreeGrafter"/>
</dbReference>
<evidence type="ECO:0000313" key="7">
    <source>
        <dbReference type="Proteomes" id="UP000070282"/>
    </source>
</evidence>
<dbReference type="Pfam" id="PF25954">
    <property type="entry name" value="Beta-barrel_RND_2"/>
    <property type="match status" value="1"/>
</dbReference>
<dbReference type="Proteomes" id="UP000070282">
    <property type="component" value="Unassembled WGS sequence"/>
</dbReference>
<protein>
    <submittedName>
        <fullName evidence="6">Membrane-fusion protein</fullName>
    </submittedName>
</protein>
<dbReference type="Gene3D" id="2.40.50.100">
    <property type="match status" value="1"/>
</dbReference>
<feature type="coiled-coil region" evidence="3">
    <location>
        <begin position="114"/>
        <end position="165"/>
    </location>
</feature>
<dbReference type="NCBIfam" id="TIGR01730">
    <property type="entry name" value="RND_mfp"/>
    <property type="match status" value="1"/>
</dbReference>
<dbReference type="Pfam" id="PF25917">
    <property type="entry name" value="BSH_RND"/>
    <property type="match status" value="1"/>
</dbReference>
<comment type="caution">
    <text evidence="6">The sequence shown here is derived from an EMBL/GenBank/DDBJ whole genome shotgun (WGS) entry which is preliminary data.</text>
</comment>
<reference evidence="7" key="1">
    <citation type="submission" date="2015-12" db="EMBL/GenBank/DDBJ databases">
        <authorList>
            <person name="Lima A."/>
            <person name="Farahani Zayas N."/>
            <person name="Castro Da Silva M.A."/>
            <person name="Cabral A."/>
            <person name="Pessatti M.L."/>
        </authorList>
    </citation>
    <scope>NUCLEOTIDE SEQUENCE [LARGE SCALE GENOMIC DNA]</scope>
    <source>
        <strain evidence="7">LAMA 842</strain>
    </source>
</reference>
<evidence type="ECO:0000259" key="4">
    <source>
        <dbReference type="Pfam" id="PF25917"/>
    </source>
</evidence>
<dbReference type="PANTHER" id="PTHR30469">
    <property type="entry name" value="MULTIDRUG RESISTANCE PROTEIN MDTA"/>
    <property type="match status" value="1"/>
</dbReference>
<name>A0A137SDE2_9GAMM</name>
<evidence type="ECO:0000256" key="1">
    <source>
        <dbReference type="ARBA" id="ARBA00009477"/>
    </source>
</evidence>
<dbReference type="InterPro" id="IPR058625">
    <property type="entry name" value="MdtA-like_BSH"/>
</dbReference>
<evidence type="ECO:0000313" key="6">
    <source>
        <dbReference type="EMBL" id="KXO10428.1"/>
    </source>
</evidence>
<evidence type="ECO:0000256" key="2">
    <source>
        <dbReference type="ARBA" id="ARBA00023054"/>
    </source>
</evidence>
<sequence length="360" mass="39095">MTKAKLGSLGLSLLILVLLVVWMATGDVKVASKEAPDEPQVQEAERIRVEIETLEATRYQPTLKLQGQLEPWRSVMVGARVAGTVERMQVELGQSVRAGQELLQLSVDGRDAVVERWRANIRKLEADLAAGRRLRANNLAAETDILRLQSDLAAARAELAAAELAVRHLRPEAPFDGVVNRKDVEQGDLVQVGTPMLELVQIDRLKATGRIPQQTVKDVQPGQAVEVNLLDGTRLAGVVSFVASAASPETRSFAVEIVVENPEQKRAAGGTANLNIRLPEQDAIFISPAYLSLDDDGRPGVKYVDDSNAVVFQNVRLLSVSTNGAWVSGLPEQIRLITRGGGFVAEGEQVEPVDRSDRRG</sequence>
<evidence type="ECO:0000259" key="5">
    <source>
        <dbReference type="Pfam" id="PF25954"/>
    </source>
</evidence>
<evidence type="ECO:0000256" key="3">
    <source>
        <dbReference type="SAM" id="Coils"/>
    </source>
</evidence>
<dbReference type="SUPFAM" id="SSF111369">
    <property type="entry name" value="HlyD-like secretion proteins"/>
    <property type="match status" value="1"/>
</dbReference>
<dbReference type="AlphaFoldDB" id="A0A137SDE2"/>
<proteinExistence type="inferred from homology"/>